<feature type="transmembrane region" description="Helical" evidence="7">
    <location>
        <begin position="443"/>
        <end position="461"/>
    </location>
</feature>
<keyword evidence="3 7" id="KW-0812">Transmembrane</keyword>
<keyword evidence="4 7" id="KW-1133">Transmembrane helix</keyword>
<gene>
    <name evidence="9" type="ORF">WMO36_03430</name>
</gene>
<reference evidence="9 10" key="1">
    <citation type="submission" date="2024-03" db="EMBL/GenBank/DDBJ databases">
        <title>Human intestinal bacterial collection.</title>
        <authorList>
            <person name="Pauvert C."/>
            <person name="Hitch T.C.A."/>
            <person name="Clavel T."/>
        </authorList>
    </citation>
    <scope>NUCLEOTIDE SEQUENCE [LARGE SCALE GENOMIC DNA]</scope>
    <source>
        <strain evidence="9 10">CLA-AA-H311</strain>
    </source>
</reference>
<feature type="compositionally biased region" description="Polar residues" evidence="6">
    <location>
        <begin position="200"/>
        <end position="209"/>
    </location>
</feature>
<feature type="region of interest" description="Disordered" evidence="6">
    <location>
        <begin position="843"/>
        <end position="872"/>
    </location>
</feature>
<feature type="transmembrane region" description="Helical" evidence="7">
    <location>
        <begin position="534"/>
        <end position="557"/>
    </location>
</feature>
<dbReference type="EMBL" id="JBBMFR010000003">
    <property type="protein sequence ID" value="MEQ2396925.1"/>
    <property type="molecule type" value="Genomic_DNA"/>
</dbReference>
<dbReference type="InterPro" id="IPR038766">
    <property type="entry name" value="Membrane_comp_ABC_pdt"/>
</dbReference>
<feature type="compositionally biased region" description="Low complexity" evidence="6">
    <location>
        <begin position="728"/>
        <end position="743"/>
    </location>
</feature>
<evidence type="ECO:0000256" key="3">
    <source>
        <dbReference type="ARBA" id="ARBA00022692"/>
    </source>
</evidence>
<dbReference type="PANTHER" id="PTHR30287:SF1">
    <property type="entry name" value="INNER MEMBRANE PROTEIN"/>
    <property type="match status" value="1"/>
</dbReference>
<keyword evidence="10" id="KW-1185">Reference proteome</keyword>
<dbReference type="Proteomes" id="UP001462554">
    <property type="component" value="Unassembled WGS sequence"/>
</dbReference>
<evidence type="ECO:0000256" key="4">
    <source>
        <dbReference type="ARBA" id="ARBA00022989"/>
    </source>
</evidence>
<organism evidence="9 10">
    <name type="scientific">Bifidobacterium hominis</name>
    <dbReference type="NCBI Taxonomy" id="3133177"/>
    <lineage>
        <taxon>Bacteria</taxon>
        <taxon>Bacillati</taxon>
        <taxon>Actinomycetota</taxon>
        <taxon>Actinomycetes</taxon>
        <taxon>Bifidobacteriales</taxon>
        <taxon>Bifidobacteriaceae</taxon>
        <taxon>Bifidobacterium</taxon>
    </lineage>
</organism>
<evidence type="ECO:0000256" key="6">
    <source>
        <dbReference type="SAM" id="MobiDB-lite"/>
    </source>
</evidence>
<feature type="region of interest" description="Disordered" evidence="6">
    <location>
        <begin position="377"/>
        <end position="407"/>
    </location>
</feature>
<evidence type="ECO:0000256" key="5">
    <source>
        <dbReference type="ARBA" id="ARBA00023136"/>
    </source>
</evidence>
<evidence type="ECO:0000313" key="10">
    <source>
        <dbReference type="Proteomes" id="UP001462554"/>
    </source>
</evidence>
<evidence type="ECO:0000259" key="8">
    <source>
        <dbReference type="Pfam" id="PF02687"/>
    </source>
</evidence>
<dbReference type="PANTHER" id="PTHR30287">
    <property type="entry name" value="MEMBRANE COMPONENT OF PREDICTED ABC SUPERFAMILY METABOLITE UPTAKE TRANSPORTER"/>
    <property type="match status" value="1"/>
</dbReference>
<dbReference type="Pfam" id="PF02687">
    <property type="entry name" value="FtsX"/>
    <property type="match status" value="2"/>
</dbReference>
<dbReference type="InterPro" id="IPR003838">
    <property type="entry name" value="ABC3_permease_C"/>
</dbReference>
<feature type="compositionally biased region" description="Low complexity" evidence="6">
    <location>
        <begin position="379"/>
        <end position="391"/>
    </location>
</feature>
<evidence type="ECO:0000256" key="2">
    <source>
        <dbReference type="ARBA" id="ARBA00022475"/>
    </source>
</evidence>
<feature type="region of interest" description="Disordered" evidence="6">
    <location>
        <begin position="728"/>
        <end position="777"/>
    </location>
</feature>
<feature type="domain" description="ABC3 transporter permease C-terminal" evidence="8">
    <location>
        <begin position="929"/>
        <end position="1034"/>
    </location>
</feature>
<protein>
    <submittedName>
        <fullName evidence="9">FtsX-like permease family protein</fullName>
    </submittedName>
</protein>
<feature type="transmembrane region" description="Helical" evidence="7">
    <location>
        <begin position="488"/>
        <end position="514"/>
    </location>
</feature>
<dbReference type="RefSeq" id="WP_250779476.1">
    <property type="nucleotide sequence ID" value="NZ_JBBMFR010000003.1"/>
</dbReference>
<comment type="caution">
    <text evidence="9">The sequence shown here is derived from an EMBL/GenBank/DDBJ whole genome shotgun (WGS) entry which is preliminary data.</text>
</comment>
<accession>A0ABV1CAM2</accession>
<feature type="compositionally biased region" description="Low complexity" evidence="6">
    <location>
        <begin position="843"/>
        <end position="853"/>
    </location>
</feature>
<feature type="transmembrane region" description="Helical" evidence="7">
    <location>
        <begin position="609"/>
        <end position="629"/>
    </location>
</feature>
<comment type="subcellular location">
    <subcellularLocation>
        <location evidence="1">Cell membrane</location>
        <topology evidence="1">Multi-pass membrane protein</topology>
    </subcellularLocation>
</comment>
<keyword evidence="2" id="KW-1003">Cell membrane</keyword>
<feature type="transmembrane region" description="Helical" evidence="7">
    <location>
        <begin position="978"/>
        <end position="1000"/>
    </location>
</feature>
<name>A0ABV1CAM2_9BIFI</name>
<feature type="compositionally biased region" description="Polar residues" evidence="6">
    <location>
        <begin position="747"/>
        <end position="771"/>
    </location>
</feature>
<feature type="compositionally biased region" description="Low complexity" evidence="6">
    <location>
        <begin position="152"/>
        <end position="167"/>
    </location>
</feature>
<feature type="domain" description="ABC3 transporter permease C-terminal" evidence="8">
    <location>
        <begin position="443"/>
        <end position="554"/>
    </location>
</feature>
<feature type="compositionally biased region" description="Polar residues" evidence="6">
    <location>
        <begin position="168"/>
        <end position="180"/>
    </location>
</feature>
<sequence>MAFVKDMVRMWLHAWKRFVSIAMITLLGVAVLTGIYAGCRDAFLATDRFFDTQGLHDIQVLSTAGLTDDDIAALRKVSGVAKVQGERSQTVTVDLNGKKTVTMQEIGTNGIGQPYLQSGRMPEKSGEIAVTRKFIKDSGYKKGDHITVTPQDSASSASSVSDSAESDNQTGENGSQMSDSGESDTQDGKSAARVTDSGESDNQTPSFPTELTIVGVVLDPQDLTNPDGYSGTNAFRSSATSDYTFFAPSDGETGSMYTAVTILVKGAADKDSFSDAYDDTVSEVADRIDGTVRKNRQQARHQELLDAGTKQIDEAKAQADKQFAAAQQQIDSNRSQLNQQIDQIVNMQAGAAAGSLDETTRETLRETAITASPQLAEAKAQLDQAQSQLDQQKNETEQTLQSKRKEMEDSIPQVRWYVQDRSQIGGFSSLKSDLESIQSLGNAFPIVFLLVAVMMSLTAMARMVEEDRGLIGTYTGLGYGRLAVASRYLLFALLACLIGGGFGLIVGFLGIPAFLLVVLRGLYVMPDVRLEYDWLYGTAGVALFVVGVLAATVYACAQEMRQKPSSLMRPKAPRAGSRILLERIKPLWNRMSFLGKVTARNIFRFKSRLIMTVGGVAGCTALIVCGLAINDTVAALGAKQYQDVYQYDLMVVANDDDADAMRQKVASDGRVTSSMDVRVESGDLTGDSGSESIQLVAVPDSERSEFGKMVTLQPVRSSWVDGAKSLFSGKSRTSSSASSLSDSGESDNQTGENGSQMSDSGESDANGTSGTKDAISLGDDGVIVSQSAASAMGVNAGDTVTLTNGDDTQAEAHVSAVIRSVIGSDVYVSETYYHQLFDTAASGTSSASSASDSGESDNKNGKSGTSNGASSNDRQLVWNAMYAKLKGSGESQAAYAGKLEDDDAVMKAVSCAHMAESFKFDLMGAVVALIVALAGGLALVVLFTLANTNVSEREREMATLKVLGFFDKEVHHYVNREMMVLTMMGVVLGLPLGRFVGGLLTAALNMPALYFEVECKPLSYVIAAVATMAFALLVQLLVNPVLDRIDPISSLKSVE</sequence>
<feature type="region of interest" description="Disordered" evidence="6">
    <location>
        <begin position="141"/>
        <end position="209"/>
    </location>
</feature>
<keyword evidence="5 7" id="KW-0472">Membrane</keyword>
<feature type="transmembrane region" description="Helical" evidence="7">
    <location>
        <begin position="922"/>
        <end position="945"/>
    </location>
</feature>
<evidence type="ECO:0000313" key="9">
    <source>
        <dbReference type="EMBL" id="MEQ2396925.1"/>
    </source>
</evidence>
<proteinExistence type="predicted"/>
<evidence type="ECO:0000256" key="7">
    <source>
        <dbReference type="SAM" id="Phobius"/>
    </source>
</evidence>
<feature type="compositionally biased region" description="Polar residues" evidence="6">
    <location>
        <begin position="861"/>
        <end position="872"/>
    </location>
</feature>
<feature type="transmembrane region" description="Helical" evidence="7">
    <location>
        <begin position="1020"/>
        <end position="1042"/>
    </location>
</feature>
<evidence type="ECO:0000256" key="1">
    <source>
        <dbReference type="ARBA" id="ARBA00004651"/>
    </source>
</evidence>